<dbReference type="Proteomes" id="UP001219525">
    <property type="component" value="Unassembled WGS sequence"/>
</dbReference>
<dbReference type="EMBL" id="JARJCW010000036">
    <property type="protein sequence ID" value="KAJ7207452.1"/>
    <property type="molecule type" value="Genomic_DNA"/>
</dbReference>
<feature type="non-terminal residue" evidence="2">
    <location>
        <position position="1"/>
    </location>
</feature>
<name>A0AAD6YFN7_9AGAR</name>
<gene>
    <name evidence="2" type="ORF">GGX14DRAFT_366231</name>
</gene>
<dbReference type="InterPro" id="IPR001087">
    <property type="entry name" value="GDSL"/>
</dbReference>
<organism evidence="2 3">
    <name type="scientific">Mycena pura</name>
    <dbReference type="NCBI Taxonomy" id="153505"/>
    <lineage>
        <taxon>Eukaryota</taxon>
        <taxon>Fungi</taxon>
        <taxon>Dikarya</taxon>
        <taxon>Basidiomycota</taxon>
        <taxon>Agaricomycotina</taxon>
        <taxon>Agaricomycetes</taxon>
        <taxon>Agaricomycetidae</taxon>
        <taxon>Agaricales</taxon>
        <taxon>Marasmiineae</taxon>
        <taxon>Mycenaceae</taxon>
        <taxon>Mycena</taxon>
    </lineage>
</organism>
<proteinExistence type="predicted"/>
<dbReference type="AlphaFoldDB" id="A0AAD6YFN7"/>
<evidence type="ECO:0008006" key="4">
    <source>
        <dbReference type="Google" id="ProtNLM"/>
    </source>
</evidence>
<accession>A0AAD6YFN7</accession>
<evidence type="ECO:0000256" key="1">
    <source>
        <dbReference type="ARBA" id="ARBA00022801"/>
    </source>
</evidence>
<dbReference type="SUPFAM" id="SSF52266">
    <property type="entry name" value="SGNH hydrolase"/>
    <property type="match status" value="1"/>
</dbReference>
<evidence type="ECO:0000313" key="2">
    <source>
        <dbReference type="EMBL" id="KAJ7207452.1"/>
    </source>
</evidence>
<dbReference type="PANTHER" id="PTHR45648">
    <property type="entry name" value="GDSL LIPASE/ACYLHYDROLASE FAMILY PROTEIN (AFU_ORTHOLOGUE AFUA_4G14700)"/>
    <property type="match status" value="1"/>
</dbReference>
<reference evidence="2" key="1">
    <citation type="submission" date="2023-03" db="EMBL/GenBank/DDBJ databases">
        <title>Massive genome expansion in bonnet fungi (Mycena s.s.) driven by repeated elements and novel gene families across ecological guilds.</title>
        <authorList>
            <consortium name="Lawrence Berkeley National Laboratory"/>
            <person name="Harder C.B."/>
            <person name="Miyauchi S."/>
            <person name="Viragh M."/>
            <person name="Kuo A."/>
            <person name="Thoen E."/>
            <person name="Andreopoulos B."/>
            <person name="Lu D."/>
            <person name="Skrede I."/>
            <person name="Drula E."/>
            <person name="Henrissat B."/>
            <person name="Morin E."/>
            <person name="Kohler A."/>
            <person name="Barry K."/>
            <person name="LaButti K."/>
            <person name="Morin E."/>
            <person name="Salamov A."/>
            <person name="Lipzen A."/>
            <person name="Mereny Z."/>
            <person name="Hegedus B."/>
            <person name="Baldrian P."/>
            <person name="Stursova M."/>
            <person name="Weitz H."/>
            <person name="Taylor A."/>
            <person name="Grigoriev I.V."/>
            <person name="Nagy L.G."/>
            <person name="Martin F."/>
            <person name="Kauserud H."/>
        </authorList>
    </citation>
    <scope>NUCLEOTIDE SEQUENCE</scope>
    <source>
        <strain evidence="2">9144</strain>
    </source>
</reference>
<dbReference type="PANTHER" id="PTHR45648:SF22">
    <property type="entry name" value="GDSL LIPASE_ACYLHYDROLASE FAMILY PROTEIN (AFU_ORTHOLOGUE AFUA_4G14700)"/>
    <property type="match status" value="1"/>
</dbReference>
<sequence length="283" mass="31312">NNAADGGVQWPWYLGLYGNYTIWNYAVAGAACSLALTPQTKNVPDVISGQPAWFIQDHVSFPGAKQQRLDMNPDEFVAIIWIGTNDCGEKTYITDNQSANVSLADVAHCQVRALRNLYALGARRFILNSMAPLPLTPLYSTSSAPSIYAPAPHNGTEWHKRMFNFANTMNAMLRAGVDALRAEWGHSATVGFFDTYTFLSDIYNNPTPFFNGSIPANVTGHCNQCNPNNSSQCTRCVFGLGSCPVAERDSYMWWDELHPSEQTGRNLAREIFHAVEGRSKYLG</sequence>
<protein>
    <recommendedName>
        <fullName evidence="4">Carbohydrate esterase family 16 protein</fullName>
    </recommendedName>
</protein>
<dbReference type="GO" id="GO:0016788">
    <property type="term" value="F:hydrolase activity, acting on ester bonds"/>
    <property type="evidence" value="ECO:0007669"/>
    <property type="project" value="InterPro"/>
</dbReference>
<keyword evidence="3" id="KW-1185">Reference proteome</keyword>
<dbReference type="Gene3D" id="3.40.50.1110">
    <property type="entry name" value="SGNH hydrolase"/>
    <property type="match status" value="1"/>
</dbReference>
<evidence type="ECO:0000313" key="3">
    <source>
        <dbReference type="Proteomes" id="UP001219525"/>
    </source>
</evidence>
<comment type="caution">
    <text evidence="2">The sequence shown here is derived from an EMBL/GenBank/DDBJ whole genome shotgun (WGS) entry which is preliminary data.</text>
</comment>
<keyword evidence="1" id="KW-0378">Hydrolase</keyword>
<dbReference type="Pfam" id="PF00657">
    <property type="entry name" value="Lipase_GDSL"/>
    <property type="match status" value="1"/>
</dbReference>
<dbReference type="InterPro" id="IPR051058">
    <property type="entry name" value="GDSL_Est/Lipase"/>
</dbReference>
<dbReference type="InterPro" id="IPR036514">
    <property type="entry name" value="SGNH_hydro_sf"/>
</dbReference>